<reference evidence="2" key="1">
    <citation type="submission" date="2022-07" db="EMBL/GenBank/DDBJ databases">
        <title>Chromosome-level genome of Muraenolepis orangiensis.</title>
        <authorList>
            <person name="Kim J."/>
        </authorList>
    </citation>
    <scope>NUCLEOTIDE SEQUENCE</scope>
    <source>
        <strain evidence="2">KU_S4_2022</strain>
        <tissue evidence="2">Muscle</tissue>
    </source>
</reference>
<feature type="compositionally biased region" description="Low complexity" evidence="1">
    <location>
        <begin position="95"/>
        <end position="104"/>
    </location>
</feature>
<comment type="caution">
    <text evidence="2">The sequence shown here is derived from an EMBL/GenBank/DDBJ whole genome shotgun (WGS) entry which is preliminary data.</text>
</comment>
<protein>
    <submittedName>
        <fullName evidence="2">Uncharacterized protein</fullName>
    </submittedName>
</protein>
<feature type="compositionally biased region" description="Polar residues" evidence="1">
    <location>
        <begin position="52"/>
        <end position="61"/>
    </location>
</feature>
<feature type="region of interest" description="Disordered" evidence="1">
    <location>
        <begin position="85"/>
        <end position="104"/>
    </location>
</feature>
<proteinExistence type="predicted"/>
<organism evidence="2 3">
    <name type="scientific">Muraenolepis orangiensis</name>
    <name type="common">Patagonian moray cod</name>
    <dbReference type="NCBI Taxonomy" id="630683"/>
    <lineage>
        <taxon>Eukaryota</taxon>
        <taxon>Metazoa</taxon>
        <taxon>Chordata</taxon>
        <taxon>Craniata</taxon>
        <taxon>Vertebrata</taxon>
        <taxon>Euteleostomi</taxon>
        <taxon>Actinopterygii</taxon>
        <taxon>Neopterygii</taxon>
        <taxon>Teleostei</taxon>
        <taxon>Neoteleostei</taxon>
        <taxon>Acanthomorphata</taxon>
        <taxon>Zeiogadaria</taxon>
        <taxon>Gadariae</taxon>
        <taxon>Gadiformes</taxon>
        <taxon>Muraenolepidoidei</taxon>
        <taxon>Muraenolepididae</taxon>
        <taxon>Muraenolepis</taxon>
    </lineage>
</organism>
<evidence type="ECO:0000256" key="1">
    <source>
        <dbReference type="SAM" id="MobiDB-lite"/>
    </source>
</evidence>
<evidence type="ECO:0000313" key="2">
    <source>
        <dbReference type="EMBL" id="KAJ3615204.1"/>
    </source>
</evidence>
<name>A0A9Q0IXV4_9TELE</name>
<dbReference type="AlphaFoldDB" id="A0A9Q0IXV4"/>
<dbReference type="Proteomes" id="UP001148018">
    <property type="component" value="Unassembled WGS sequence"/>
</dbReference>
<evidence type="ECO:0000313" key="3">
    <source>
        <dbReference type="Proteomes" id="UP001148018"/>
    </source>
</evidence>
<keyword evidence="3" id="KW-1185">Reference proteome</keyword>
<feature type="region of interest" description="Disordered" evidence="1">
    <location>
        <begin position="45"/>
        <end position="73"/>
    </location>
</feature>
<gene>
    <name evidence="2" type="ORF">NHX12_018772</name>
</gene>
<dbReference type="EMBL" id="JANIIK010000034">
    <property type="protein sequence ID" value="KAJ3615204.1"/>
    <property type="molecule type" value="Genomic_DNA"/>
</dbReference>
<accession>A0A9Q0IXV4</accession>
<sequence length="104" mass="11381">MQTTPNIWEEEYGSFETVSRLFRKSTADDRRFLANCKAKFKTFTAGEMKLPSSGQGSATATQEHRGPGSPSPARLIRLTLRFIAARSSDPPPSAPKATSLHGQI</sequence>